<evidence type="ECO:0000313" key="1">
    <source>
        <dbReference type="EMBL" id="KAJ7540535.1"/>
    </source>
</evidence>
<organism evidence="1 2">
    <name type="scientific">Diphasiastrum complanatum</name>
    <name type="common">Issler's clubmoss</name>
    <name type="synonym">Lycopodium complanatum</name>
    <dbReference type="NCBI Taxonomy" id="34168"/>
    <lineage>
        <taxon>Eukaryota</taxon>
        <taxon>Viridiplantae</taxon>
        <taxon>Streptophyta</taxon>
        <taxon>Embryophyta</taxon>
        <taxon>Tracheophyta</taxon>
        <taxon>Lycopodiopsida</taxon>
        <taxon>Lycopodiales</taxon>
        <taxon>Lycopodiaceae</taxon>
        <taxon>Lycopodioideae</taxon>
        <taxon>Diphasiastrum</taxon>
    </lineage>
</organism>
<comment type="caution">
    <text evidence="1">The sequence shown here is derived from an EMBL/GenBank/DDBJ whole genome shotgun (WGS) entry which is preliminary data.</text>
</comment>
<reference evidence="2" key="1">
    <citation type="journal article" date="2024" name="Proc. Natl. Acad. Sci. U.S.A.">
        <title>Extraordinary preservation of gene collinearity over three hundred million years revealed in homosporous lycophytes.</title>
        <authorList>
            <person name="Li C."/>
            <person name="Wickell D."/>
            <person name="Kuo L.Y."/>
            <person name="Chen X."/>
            <person name="Nie B."/>
            <person name="Liao X."/>
            <person name="Peng D."/>
            <person name="Ji J."/>
            <person name="Jenkins J."/>
            <person name="Williams M."/>
            <person name="Shu S."/>
            <person name="Plott C."/>
            <person name="Barry K."/>
            <person name="Rajasekar S."/>
            <person name="Grimwood J."/>
            <person name="Han X."/>
            <person name="Sun S."/>
            <person name="Hou Z."/>
            <person name="He W."/>
            <person name="Dai G."/>
            <person name="Sun C."/>
            <person name="Schmutz J."/>
            <person name="Leebens-Mack J.H."/>
            <person name="Li F.W."/>
            <person name="Wang L."/>
        </authorList>
    </citation>
    <scope>NUCLEOTIDE SEQUENCE [LARGE SCALE GENOMIC DNA]</scope>
    <source>
        <strain evidence="2">cv. PW_Plant_1</strain>
    </source>
</reference>
<keyword evidence="2" id="KW-1185">Reference proteome</keyword>
<name>A0ACC2CF21_DIPCM</name>
<proteinExistence type="predicted"/>
<accession>A0ACC2CF21</accession>
<sequence>MAALVGSACAGCLKLNDNFPVVAGRLKPSFNFPGASLPAVRPARFVCSAEQKPDTQNSVPSLAALTTAVTTLAAGHPAIALVDDRLSGEGTGLSLGLSNPLLLWILLGVSALIWSLYFSFSSTLPEGDDDSGLSL</sequence>
<dbReference type="Proteomes" id="UP001162992">
    <property type="component" value="Chromosome 10"/>
</dbReference>
<evidence type="ECO:0000313" key="2">
    <source>
        <dbReference type="Proteomes" id="UP001162992"/>
    </source>
</evidence>
<gene>
    <name evidence="1" type="ORF">O6H91_10G020200</name>
</gene>
<dbReference type="EMBL" id="CM055101">
    <property type="protein sequence ID" value="KAJ7540535.1"/>
    <property type="molecule type" value="Genomic_DNA"/>
</dbReference>
<protein>
    <submittedName>
        <fullName evidence="1">Uncharacterized protein</fullName>
    </submittedName>
</protein>